<name>A0ABM9DEG5_9HYPH</name>
<reference evidence="2" key="1">
    <citation type="submission" date="2022-03" db="EMBL/GenBank/DDBJ databases">
        <authorList>
            <person name="Brunel B."/>
        </authorList>
    </citation>
    <scope>NUCLEOTIDE SEQUENCE</scope>
    <source>
        <strain evidence="2">STM4922sample</strain>
    </source>
</reference>
<protein>
    <submittedName>
        <fullName evidence="2">Uncharacterized protein</fullName>
    </submittedName>
</protein>
<keyword evidence="3" id="KW-1185">Reference proteome</keyword>
<dbReference type="Proteomes" id="UP001152604">
    <property type="component" value="Unassembled WGS sequence"/>
</dbReference>
<accession>A0ABM9DEG5</accession>
<feature type="compositionally biased region" description="Acidic residues" evidence="1">
    <location>
        <begin position="1"/>
        <end position="18"/>
    </location>
</feature>
<evidence type="ECO:0000313" key="3">
    <source>
        <dbReference type="Proteomes" id="UP001152604"/>
    </source>
</evidence>
<dbReference type="EMBL" id="CAKXZS010000002">
    <property type="protein sequence ID" value="CAH2394512.1"/>
    <property type="molecule type" value="Genomic_DNA"/>
</dbReference>
<feature type="compositionally biased region" description="Basic and acidic residues" evidence="1">
    <location>
        <begin position="22"/>
        <end position="35"/>
    </location>
</feature>
<feature type="region of interest" description="Disordered" evidence="1">
    <location>
        <begin position="1"/>
        <end position="35"/>
    </location>
</feature>
<evidence type="ECO:0000313" key="2">
    <source>
        <dbReference type="EMBL" id="CAH2394512.1"/>
    </source>
</evidence>
<sequence>MAIEQEDDDQDLEDDDLTPEQKAQKTHQELSDGADRALNRWAEAQPVEVQQAVVDTFAETGVIDFEAAGVDQLEAQVVEAAFTQRLVRSVLAPVGLTLESWSEHIDEAELSEFRRAVVRGDWALLTRHAQAAAKMRLDLGI</sequence>
<proteinExistence type="predicted"/>
<evidence type="ECO:0000256" key="1">
    <source>
        <dbReference type="SAM" id="MobiDB-lite"/>
    </source>
</evidence>
<dbReference type="RefSeq" id="WP_254022921.1">
    <property type="nucleotide sequence ID" value="NZ_CAKXZS010000002.1"/>
</dbReference>
<comment type="caution">
    <text evidence="2">The sequence shown here is derived from an EMBL/GenBank/DDBJ whole genome shotgun (WGS) entry which is preliminary data.</text>
</comment>
<organism evidence="2 3">
    <name type="scientific">Mesorhizobium ventifaucium</name>
    <dbReference type="NCBI Taxonomy" id="666020"/>
    <lineage>
        <taxon>Bacteria</taxon>
        <taxon>Pseudomonadati</taxon>
        <taxon>Pseudomonadota</taxon>
        <taxon>Alphaproteobacteria</taxon>
        <taxon>Hyphomicrobiales</taxon>
        <taxon>Phyllobacteriaceae</taxon>
        <taxon>Mesorhizobium</taxon>
    </lineage>
</organism>
<gene>
    <name evidence="2" type="ORF">MES4922_100101</name>
</gene>